<evidence type="ECO:0000259" key="6">
    <source>
        <dbReference type="Pfam" id="PF21238"/>
    </source>
</evidence>
<evidence type="ECO:0000256" key="2">
    <source>
        <dbReference type="ARBA" id="ARBA00012787"/>
    </source>
</evidence>
<evidence type="ECO:0000256" key="3">
    <source>
        <dbReference type="ARBA" id="ARBA00022694"/>
    </source>
</evidence>
<protein>
    <recommendedName>
        <fullName evidence="2">tRNA pseudouridine(55) synthase</fullName>
        <ecNumber evidence="2">5.4.99.25</ecNumber>
    </recommendedName>
</protein>
<dbReference type="SUPFAM" id="SSF55120">
    <property type="entry name" value="Pseudouridine synthase"/>
    <property type="match status" value="1"/>
</dbReference>
<feature type="compositionally biased region" description="Basic and acidic residues" evidence="5">
    <location>
        <begin position="381"/>
        <end position="391"/>
    </location>
</feature>
<dbReference type="Pfam" id="PF21238">
    <property type="entry name" value="Pus10_C"/>
    <property type="match status" value="1"/>
</dbReference>
<dbReference type="GO" id="GO:0031119">
    <property type="term" value="P:tRNA pseudouridine synthesis"/>
    <property type="evidence" value="ECO:0007669"/>
    <property type="project" value="TreeGrafter"/>
</dbReference>
<keyword evidence="3" id="KW-0819">tRNA processing</keyword>
<evidence type="ECO:0000313" key="7">
    <source>
        <dbReference type="EMBL" id="CCC53218.1"/>
    </source>
</evidence>
<name>G0UBM1_TRYVY</name>
<dbReference type="EMBL" id="HE573027">
    <property type="protein sequence ID" value="CCC53218.1"/>
    <property type="molecule type" value="Genomic_DNA"/>
</dbReference>
<dbReference type="InterPro" id="IPR048741">
    <property type="entry name" value="Pus10-like_C"/>
</dbReference>
<dbReference type="EC" id="5.4.99.25" evidence="2"/>
<reference evidence="7" key="1">
    <citation type="journal article" date="2012" name="Proc. Natl. Acad. Sci. U.S.A.">
        <title>Antigenic diversity is generated by distinct evolutionary mechanisms in African trypanosome species.</title>
        <authorList>
            <person name="Jackson A.P."/>
            <person name="Berry A."/>
            <person name="Aslett M."/>
            <person name="Allison H.C."/>
            <person name="Burton P."/>
            <person name="Vavrova-Anderson J."/>
            <person name="Brown R."/>
            <person name="Browne H."/>
            <person name="Corton N."/>
            <person name="Hauser H."/>
            <person name="Gamble J."/>
            <person name="Gilderthorp R."/>
            <person name="Marcello L."/>
            <person name="McQuillan J."/>
            <person name="Otto T.D."/>
            <person name="Quail M.A."/>
            <person name="Sanders M.J."/>
            <person name="van Tonder A."/>
            <person name="Ginger M.L."/>
            <person name="Field M.C."/>
            <person name="Barry J.D."/>
            <person name="Hertz-Fowler C."/>
            <person name="Berriman M."/>
        </authorList>
    </citation>
    <scope>NUCLEOTIDE SEQUENCE</scope>
    <source>
        <strain evidence="7">Y486</strain>
    </source>
</reference>
<proteinExistence type="inferred from homology"/>
<dbReference type="Gene3D" id="3.30.70.2510">
    <property type="match status" value="1"/>
</dbReference>
<organism evidence="7">
    <name type="scientific">Trypanosoma vivax (strain Y486)</name>
    <dbReference type="NCBI Taxonomy" id="1055687"/>
    <lineage>
        <taxon>Eukaryota</taxon>
        <taxon>Discoba</taxon>
        <taxon>Euglenozoa</taxon>
        <taxon>Kinetoplastea</taxon>
        <taxon>Metakinetoplastina</taxon>
        <taxon>Trypanosomatida</taxon>
        <taxon>Trypanosomatidae</taxon>
        <taxon>Trypanosoma</taxon>
        <taxon>Duttonella</taxon>
    </lineage>
</organism>
<gene>
    <name evidence="7" type="ORF">TVY486_1107020</name>
</gene>
<dbReference type="PANTHER" id="PTHR21568:SF0">
    <property type="entry name" value="TRNA PSEUDOURIDINE SYNTHASE PUS10"/>
    <property type="match status" value="1"/>
</dbReference>
<dbReference type="PANTHER" id="PTHR21568">
    <property type="entry name" value="TRNA PSEUDOURIDINE SYNTHASE PUS10"/>
    <property type="match status" value="1"/>
</dbReference>
<dbReference type="AlphaFoldDB" id="G0UBM1"/>
<dbReference type="GO" id="GO:0003723">
    <property type="term" value="F:RNA binding"/>
    <property type="evidence" value="ECO:0007669"/>
    <property type="project" value="InterPro"/>
</dbReference>
<dbReference type="GO" id="GO:0160148">
    <property type="term" value="F:tRNA pseudouridine(55) synthase activity"/>
    <property type="evidence" value="ECO:0007669"/>
    <property type="project" value="UniProtKB-EC"/>
</dbReference>
<comment type="similarity">
    <text evidence="1">Belongs to the pseudouridine synthase Pus10 family.</text>
</comment>
<keyword evidence="4" id="KW-0413">Isomerase</keyword>
<dbReference type="InterPro" id="IPR020103">
    <property type="entry name" value="PsdUridine_synth_cat_dom_sf"/>
</dbReference>
<dbReference type="VEuPathDB" id="TriTrypDB:TvY486_1107020"/>
<sequence length="613" mass="67994">MAQRDVLCYHCALRMSIMFQQPAPVPVAQLQSQKGGGNFPEKVHEEEGILLDASYHPCFLIAYTLAASERHLSDDSMNEVVISAPYQKNPRLCCACLGLYQFIDSVHAPTVAASVRMSPFVDSERISVNINAHRSMSFLWLAVAAKFYGGWGLGNGVPSPSTVIAEEHANFKDFFASDLRARVLQYLTSPHSELGGAKAPAGYKMYLREIERQAAQDDLDTRPRASQAFIYSPENEGVIVEVSAEHHKIKNLVAGSAVPCQYCSNRCEGVLTFGLIYDYVYPYLKQTGCYTGDTDARQTRQFLLSDLAAVSCALQHTNIMLIGNYRKMRRGLSQSPWFTNEGRVGTYSLQEIIANPILPFFFPDGVTSVNPTVTQSGAAEHSAKLPRHEASDAQASLADASSNDPLQLAAKEVFGHGRYKFHSAGREDVDVRMLGCGRPFVLEVIGPSRERVSEADLANFEQAVNSSDGGSVEISHLRVASSDVLLRLARHSESKVKKYRCVVWCSRAITNPEQDVHIMATNSVCDLTIEQRTPIRVLHRRSLHARKRVIHSLKLKPLNAHWFVMDLETQAGTYVKEFVHGDMGRTVPHLGQLLNARTDIVQLDVLDMAIEEL</sequence>
<feature type="domain" description="Pus10-like C-terminal" evidence="6">
    <location>
        <begin position="396"/>
        <end position="607"/>
    </location>
</feature>
<evidence type="ECO:0000256" key="4">
    <source>
        <dbReference type="ARBA" id="ARBA00023235"/>
    </source>
</evidence>
<dbReference type="InterPro" id="IPR039894">
    <property type="entry name" value="Pus10-like"/>
</dbReference>
<evidence type="ECO:0000256" key="1">
    <source>
        <dbReference type="ARBA" id="ARBA00009652"/>
    </source>
</evidence>
<dbReference type="Gene3D" id="3.30.70.3190">
    <property type="match status" value="1"/>
</dbReference>
<dbReference type="FunFam" id="3.30.70.3190:FF:000001">
    <property type="entry name" value="tRNA pseudouridine synthase Pus10"/>
    <property type="match status" value="1"/>
</dbReference>
<feature type="region of interest" description="Disordered" evidence="5">
    <location>
        <begin position="372"/>
        <end position="393"/>
    </location>
</feature>
<evidence type="ECO:0000256" key="5">
    <source>
        <dbReference type="SAM" id="MobiDB-lite"/>
    </source>
</evidence>
<accession>G0UBM1</accession>